<sequence length="67" mass="7561">MKANGVAIRELRRVKLGGLRELERRTGLDRGYLSRLERGRRGASLSTLLLIAKALDVHHQAITREDP</sequence>
<dbReference type="SUPFAM" id="SSF47413">
    <property type="entry name" value="lambda repressor-like DNA-binding domains"/>
    <property type="match status" value="1"/>
</dbReference>
<name>A0ABS1NJM8_9ACTN</name>
<accession>A0ABS1NJM8</accession>
<gene>
    <name evidence="2" type="ORF">JK363_26140</name>
</gene>
<dbReference type="SMART" id="SM00530">
    <property type="entry name" value="HTH_XRE"/>
    <property type="match status" value="1"/>
</dbReference>
<proteinExistence type="predicted"/>
<evidence type="ECO:0000259" key="1">
    <source>
        <dbReference type="PROSITE" id="PS50943"/>
    </source>
</evidence>
<protein>
    <submittedName>
        <fullName evidence="2">Helix-turn-helix transcriptional regulator</fullName>
    </submittedName>
</protein>
<dbReference type="Proteomes" id="UP000634229">
    <property type="component" value="Unassembled WGS sequence"/>
</dbReference>
<dbReference type="RefSeq" id="WP_201877777.1">
    <property type="nucleotide sequence ID" value="NZ_JAERRF010000017.1"/>
</dbReference>
<feature type="domain" description="HTH cro/C1-type" evidence="1">
    <location>
        <begin position="8"/>
        <end position="62"/>
    </location>
</feature>
<evidence type="ECO:0000313" key="3">
    <source>
        <dbReference type="Proteomes" id="UP000634229"/>
    </source>
</evidence>
<organism evidence="2 3">
    <name type="scientific">Streptomyces coffeae</name>
    <dbReference type="NCBI Taxonomy" id="621382"/>
    <lineage>
        <taxon>Bacteria</taxon>
        <taxon>Bacillati</taxon>
        <taxon>Actinomycetota</taxon>
        <taxon>Actinomycetes</taxon>
        <taxon>Kitasatosporales</taxon>
        <taxon>Streptomycetaceae</taxon>
        <taxon>Streptomyces</taxon>
    </lineage>
</organism>
<evidence type="ECO:0000313" key="2">
    <source>
        <dbReference type="EMBL" id="MBL1100090.1"/>
    </source>
</evidence>
<dbReference type="InterPro" id="IPR001387">
    <property type="entry name" value="Cro/C1-type_HTH"/>
</dbReference>
<dbReference type="CDD" id="cd00093">
    <property type="entry name" value="HTH_XRE"/>
    <property type="match status" value="1"/>
</dbReference>
<keyword evidence="3" id="KW-1185">Reference proteome</keyword>
<dbReference type="EMBL" id="JAERRF010000017">
    <property type="protein sequence ID" value="MBL1100090.1"/>
    <property type="molecule type" value="Genomic_DNA"/>
</dbReference>
<dbReference type="InterPro" id="IPR010982">
    <property type="entry name" value="Lambda_DNA-bd_dom_sf"/>
</dbReference>
<comment type="caution">
    <text evidence="2">The sequence shown here is derived from an EMBL/GenBank/DDBJ whole genome shotgun (WGS) entry which is preliminary data.</text>
</comment>
<dbReference type="Gene3D" id="1.10.260.40">
    <property type="entry name" value="lambda repressor-like DNA-binding domains"/>
    <property type="match status" value="1"/>
</dbReference>
<dbReference type="PROSITE" id="PS50943">
    <property type="entry name" value="HTH_CROC1"/>
    <property type="match status" value="1"/>
</dbReference>
<dbReference type="Pfam" id="PF01381">
    <property type="entry name" value="HTH_3"/>
    <property type="match status" value="1"/>
</dbReference>
<reference evidence="2 3" key="1">
    <citation type="submission" date="2021-01" db="EMBL/GenBank/DDBJ databases">
        <title>WGS of actinomycetes isolated from Thailand.</title>
        <authorList>
            <person name="Thawai C."/>
        </authorList>
    </citation>
    <scope>NUCLEOTIDE SEQUENCE [LARGE SCALE GENOMIC DNA]</scope>
    <source>
        <strain evidence="2 3">CA1R205</strain>
    </source>
</reference>